<dbReference type="InterPro" id="IPR011011">
    <property type="entry name" value="Znf_FYVE_PHD"/>
</dbReference>
<dbReference type="AlphaFoldDB" id="M2QWD9"/>
<gene>
    <name evidence="7" type="ORF">CERSUDRAFT_89973</name>
</gene>
<dbReference type="Proteomes" id="UP000016930">
    <property type="component" value="Unassembled WGS sequence"/>
</dbReference>
<name>M2QWD9_CERS8</name>
<dbReference type="PROSITE" id="PS50016">
    <property type="entry name" value="ZF_PHD_2"/>
    <property type="match status" value="1"/>
</dbReference>
<feature type="region of interest" description="Disordered" evidence="5">
    <location>
        <begin position="436"/>
        <end position="463"/>
    </location>
</feature>
<dbReference type="EMBL" id="KB445791">
    <property type="protein sequence ID" value="EMD41408.1"/>
    <property type="molecule type" value="Genomic_DNA"/>
</dbReference>
<dbReference type="InterPro" id="IPR019786">
    <property type="entry name" value="Zinc_finger_PHD-type_CS"/>
</dbReference>
<feature type="domain" description="PHD-type" evidence="6">
    <location>
        <begin position="600"/>
        <end position="651"/>
    </location>
</feature>
<feature type="compositionally biased region" description="Pro residues" evidence="5">
    <location>
        <begin position="232"/>
        <end position="242"/>
    </location>
</feature>
<evidence type="ECO:0000313" key="8">
    <source>
        <dbReference type="Proteomes" id="UP000016930"/>
    </source>
</evidence>
<accession>M2QWD9</accession>
<feature type="compositionally biased region" description="Low complexity" evidence="5">
    <location>
        <begin position="146"/>
        <end position="156"/>
    </location>
</feature>
<dbReference type="PROSITE" id="PS01359">
    <property type="entry name" value="ZF_PHD_1"/>
    <property type="match status" value="1"/>
</dbReference>
<feature type="compositionally biased region" description="Polar residues" evidence="5">
    <location>
        <begin position="347"/>
        <end position="357"/>
    </location>
</feature>
<feature type="compositionally biased region" description="Basic residues" evidence="5">
    <location>
        <begin position="443"/>
        <end position="453"/>
    </location>
</feature>
<keyword evidence="3" id="KW-0862">Zinc</keyword>
<organism evidence="7 8">
    <name type="scientific">Ceriporiopsis subvermispora (strain B)</name>
    <name type="common">White-rot fungus</name>
    <name type="synonym">Gelatoporia subvermispora</name>
    <dbReference type="NCBI Taxonomy" id="914234"/>
    <lineage>
        <taxon>Eukaryota</taxon>
        <taxon>Fungi</taxon>
        <taxon>Dikarya</taxon>
        <taxon>Basidiomycota</taxon>
        <taxon>Agaricomycotina</taxon>
        <taxon>Agaricomycetes</taxon>
        <taxon>Polyporales</taxon>
        <taxon>Gelatoporiaceae</taxon>
        <taxon>Gelatoporia</taxon>
    </lineage>
</organism>
<feature type="region of interest" description="Disordered" evidence="5">
    <location>
        <begin position="328"/>
        <end position="357"/>
    </location>
</feature>
<keyword evidence="2 4" id="KW-0863">Zinc-finger</keyword>
<evidence type="ECO:0000256" key="3">
    <source>
        <dbReference type="ARBA" id="ARBA00022833"/>
    </source>
</evidence>
<reference evidence="7 8" key="1">
    <citation type="journal article" date="2012" name="Proc. Natl. Acad. Sci. U.S.A.">
        <title>Comparative genomics of Ceriporiopsis subvermispora and Phanerochaete chrysosporium provide insight into selective ligninolysis.</title>
        <authorList>
            <person name="Fernandez-Fueyo E."/>
            <person name="Ruiz-Duenas F.J."/>
            <person name="Ferreira P."/>
            <person name="Floudas D."/>
            <person name="Hibbett D.S."/>
            <person name="Canessa P."/>
            <person name="Larrondo L.F."/>
            <person name="James T.Y."/>
            <person name="Seelenfreund D."/>
            <person name="Lobos S."/>
            <person name="Polanco R."/>
            <person name="Tello M."/>
            <person name="Honda Y."/>
            <person name="Watanabe T."/>
            <person name="Watanabe T."/>
            <person name="Ryu J.S."/>
            <person name="Kubicek C.P."/>
            <person name="Schmoll M."/>
            <person name="Gaskell J."/>
            <person name="Hammel K.E."/>
            <person name="St John F.J."/>
            <person name="Vanden Wymelenberg A."/>
            <person name="Sabat G."/>
            <person name="Splinter BonDurant S."/>
            <person name="Syed K."/>
            <person name="Yadav J.S."/>
            <person name="Doddapaneni H."/>
            <person name="Subramanian V."/>
            <person name="Lavin J.L."/>
            <person name="Oguiza J.A."/>
            <person name="Perez G."/>
            <person name="Pisabarro A.G."/>
            <person name="Ramirez L."/>
            <person name="Santoyo F."/>
            <person name="Master E."/>
            <person name="Coutinho P.M."/>
            <person name="Henrissat B."/>
            <person name="Lombard V."/>
            <person name="Magnuson J.K."/>
            <person name="Kuees U."/>
            <person name="Hori C."/>
            <person name="Igarashi K."/>
            <person name="Samejima M."/>
            <person name="Held B.W."/>
            <person name="Barry K.W."/>
            <person name="LaButti K.M."/>
            <person name="Lapidus A."/>
            <person name="Lindquist E.A."/>
            <person name="Lucas S.M."/>
            <person name="Riley R."/>
            <person name="Salamov A.A."/>
            <person name="Hoffmeister D."/>
            <person name="Schwenk D."/>
            <person name="Hadar Y."/>
            <person name="Yarden O."/>
            <person name="de Vries R.P."/>
            <person name="Wiebenga A."/>
            <person name="Stenlid J."/>
            <person name="Eastwood D."/>
            <person name="Grigoriev I.V."/>
            <person name="Berka R.M."/>
            <person name="Blanchette R.A."/>
            <person name="Kersten P."/>
            <person name="Martinez A.T."/>
            <person name="Vicuna R."/>
            <person name="Cullen D."/>
        </authorList>
    </citation>
    <scope>NUCLEOTIDE SEQUENCE [LARGE SCALE GENOMIC DNA]</scope>
    <source>
        <strain evidence="7 8">B</strain>
    </source>
</reference>
<keyword evidence="1" id="KW-0479">Metal-binding</keyword>
<feature type="compositionally biased region" description="Polar residues" evidence="5">
    <location>
        <begin position="295"/>
        <end position="305"/>
    </location>
</feature>
<sequence>MLQGSPDMKDELDLSGVGGRFEQRKPQGEQFTPTRNHGSLMPPFGMNNVTHLPTPQSPGTYDGYSSTFAYDPESPAPNGLQNSRAVPFSMFETAADSQRPDEVLSTSGSFITPESSPLMPRRALSPVPAPIPGPSFFPRTPRAHSPPRSAPSTAPTLADPYAITPPSLSNSREITPSSRLSSPFMERLSLTERPSSKNRAQRSRRSPSSDRSPSVPVDVDDLFSPLASTSKSPPPLSAPIPQRPVGGEIQRIRLQLAAEQAAHLHQTEARRPDYLIREKRAGAVKVDDPEDRESVQPSLGVTVSPNKGRRLKLFQETSEETFEQSLLAGGYPGYGSPTATGEPHTPVSKSSSLSQRAMQWLQQATPGKPGPSSIPSEQEVDWVPSEKEIRKRKRLAAFQDIERTHEPLTKLHPVEIEGKGRVIVDVPPEDAVAVTDMQDSPAKRRGNRRKRRGNANTATPRKKGHVIEPEADHTEVLRPNWVDTAFPWCMRSQERAESMRMEQEEKLKWIERFLDRDSEDEDEPEDQTLEPAVRLVDDDMPPRGRGKWVPLRADPAAPAMVANDKLLVPNDPADARAALLSKRSVRLLANRHKLRRRGGDALCICHGTDDGRGLVQCDECQTWYHLDCIGIDISDLGEEEDPWFCGQCLGVPLLSSDPASEPTFVPTDDRPLTDEFRDPPFFQGGLQESPAGPWGPHRTPHTPPRTRDSSQMFASRPSWGDSSRPGPSTPVSMAQNVRVWNTPGSFDPHLQHGPVGSPFDPTTTPSRGLKFAPGTTPKTSLWSARGGPGRDFWRAGDSGGFPVLSDSGGLQLNSYRNIYSYDDTPVRRSEPRDRTRMLTGRKLWDTDSPVPARAALGDLQGSPLPRGARAHAELDKQHLADD</sequence>
<dbReference type="CDD" id="cd15522">
    <property type="entry name" value="PHD_TAF3"/>
    <property type="match status" value="1"/>
</dbReference>
<feature type="compositionally biased region" description="Basic and acidic residues" evidence="5">
    <location>
        <begin position="826"/>
        <end position="836"/>
    </location>
</feature>
<evidence type="ECO:0000256" key="2">
    <source>
        <dbReference type="ARBA" id="ARBA00022771"/>
    </source>
</evidence>
<dbReference type="SMART" id="SM00249">
    <property type="entry name" value="PHD"/>
    <property type="match status" value="1"/>
</dbReference>
<evidence type="ECO:0000256" key="5">
    <source>
        <dbReference type="SAM" id="MobiDB-lite"/>
    </source>
</evidence>
<feature type="region of interest" description="Disordered" evidence="5">
    <location>
        <begin position="282"/>
        <end position="305"/>
    </location>
</feature>
<dbReference type="GO" id="GO:0008270">
    <property type="term" value="F:zinc ion binding"/>
    <property type="evidence" value="ECO:0007669"/>
    <property type="project" value="UniProtKB-KW"/>
</dbReference>
<dbReference type="SUPFAM" id="SSF57903">
    <property type="entry name" value="FYVE/PHD zinc finger"/>
    <property type="match status" value="1"/>
</dbReference>
<feature type="region of interest" description="Disordered" evidence="5">
    <location>
        <begin position="94"/>
        <end position="245"/>
    </location>
</feature>
<feature type="compositionally biased region" description="Polar residues" evidence="5">
    <location>
        <begin position="47"/>
        <end position="68"/>
    </location>
</feature>
<dbReference type="OrthoDB" id="436852at2759"/>
<dbReference type="HOGENOM" id="CLU_013082_0_0_1"/>
<keyword evidence="8" id="KW-1185">Reference proteome</keyword>
<feature type="region of interest" description="Disordered" evidence="5">
    <location>
        <begin position="659"/>
        <end position="731"/>
    </location>
</feature>
<feature type="region of interest" description="Disordered" evidence="5">
    <location>
        <begin position="362"/>
        <end position="381"/>
    </location>
</feature>
<dbReference type="STRING" id="914234.M2QWD9"/>
<feature type="region of interest" description="Disordered" evidence="5">
    <location>
        <begin position="826"/>
        <end position="882"/>
    </location>
</feature>
<feature type="compositionally biased region" description="Polar residues" evidence="5">
    <location>
        <begin position="166"/>
        <end position="181"/>
    </location>
</feature>
<dbReference type="Gene3D" id="3.30.40.10">
    <property type="entry name" value="Zinc/RING finger domain, C3HC4 (zinc finger)"/>
    <property type="match status" value="1"/>
</dbReference>
<feature type="compositionally biased region" description="Polar residues" evidence="5">
    <location>
        <begin position="104"/>
        <end position="115"/>
    </location>
</feature>
<dbReference type="InterPro" id="IPR013083">
    <property type="entry name" value="Znf_RING/FYVE/PHD"/>
</dbReference>
<dbReference type="Pfam" id="PF00628">
    <property type="entry name" value="PHD"/>
    <property type="match status" value="1"/>
</dbReference>
<evidence type="ECO:0000313" key="7">
    <source>
        <dbReference type="EMBL" id="EMD41408.1"/>
    </source>
</evidence>
<feature type="region of interest" description="Disordered" evidence="5">
    <location>
        <begin position="1"/>
        <end position="80"/>
    </location>
</feature>
<feature type="compositionally biased region" description="Basic and acidic residues" evidence="5">
    <location>
        <begin position="667"/>
        <end position="678"/>
    </location>
</feature>
<feature type="compositionally biased region" description="Basic and acidic residues" evidence="5">
    <location>
        <begin position="870"/>
        <end position="882"/>
    </location>
</feature>
<dbReference type="InterPro" id="IPR001965">
    <property type="entry name" value="Znf_PHD"/>
</dbReference>
<dbReference type="InterPro" id="IPR019787">
    <property type="entry name" value="Znf_PHD-finger"/>
</dbReference>
<proteinExistence type="predicted"/>
<evidence type="ECO:0000256" key="4">
    <source>
        <dbReference type="PROSITE-ProRule" id="PRU00146"/>
    </source>
</evidence>
<protein>
    <recommendedName>
        <fullName evidence="6">PHD-type domain-containing protein</fullName>
    </recommendedName>
</protein>
<evidence type="ECO:0000259" key="6">
    <source>
        <dbReference type="PROSITE" id="PS50016"/>
    </source>
</evidence>
<evidence type="ECO:0000256" key="1">
    <source>
        <dbReference type="ARBA" id="ARBA00022723"/>
    </source>
</evidence>